<evidence type="ECO:0000313" key="3">
    <source>
        <dbReference type="Proteomes" id="UP001583177"/>
    </source>
</evidence>
<dbReference type="InterPro" id="IPR043141">
    <property type="entry name" value="Ribosomal_uL10-like_sf"/>
</dbReference>
<sequence>MPPRVQCQAPRRFAFSAWRCCLYTSPRCAAPVWASSSVPATAPRQYATAASIASVLRLPDDYVPPTKPPSARRAEERKAQLLRTYTSLLRSTPLMLTFQHNNLTAAEWAAIRRELRAALAAVPPPPAALDGHAPLDIAPNILLQVVRTRTFDQALKIIEFFDPAAVAESDAPGARDGHTHDLSMAAYHAVKATEGAVPEDSTYAQLAPLMIGQMALLTFPAVSPQHLAAALCILSPSSPAFPAPTRKKNPGYHDLTTQSGLQKLLLVGGRIEGKVFDSDGVRWVGGIEGGLDGLRAQLVAMLQSAGLGLTTALEGASKSLWVTMESRRAMMEEGGNGAEKKE</sequence>
<dbReference type="Proteomes" id="UP001583177">
    <property type="component" value="Unassembled WGS sequence"/>
</dbReference>
<comment type="caution">
    <text evidence="2">The sequence shown here is derived from an EMBL/GenBank/DDBJ whole genome shotgun (WGS) entry which is preliminary data.</text>
</comment>
<dbReference type="EMBL" id="JAWRVE010000310">
    <property type="protein sequence ID" value="KAL1845478.1"/>
    <property type="molecule type" value="Genomic_DNA"/>
</dbReference>
<keyword evidence="3" id="KW-1185">Reference proteome</keyword>
<reference evidence="2 3" key="1">
    <citation type="journal article" date="2024" name="IMA Fungus">
        <title>IMA Genome - F19 : A genome assembly and annotation guide to empower mycologists, including annotated draft genome sequences of Ceratocystis pirilliformis, Diaporthe australafricana, Fusarium ophioides, Paecilomyces lecythidis, and Sporothrix stenoceras.</title>
        <authorList>
            <person name="Aylward J."/>
            <person name="Wilson A.M."/>
            <person name="Visagie C.M."/>
            <person name="Spraker J."/>
            <person name="Barnes I."/>
            <person name="Buitendag C."/>
            <person name="Ceriani C."/>
            <person name="Del Mar Angel L."/>
            <person name="du Plessis D."/>
            <person name="Fuchs T."/>
            <person name="Gasser K."/>
            <person name="Kramer D."/>
            <person name="Li W."/>
            <person name="Munsamy K."/>
            <person name="Piso A."/>
            <person name="Price J.L."/>
            <person name="Sonnekus B."/>
            <person name="Thomas C."/>
            <person name="van der Nest A."/>
            <person name="van Dijk A."/>
            <person name="van Heerden A."/>
            <person name="van Vuuren N."/>
            <person name="Yilmaz N."/>
            <person name="Duong T.A."/>
            <person name="van der Merwe N.A."/>
            <person name="Wingfield M.J."/>
            <person name="Wingfield B.D."/>
        </authorList>
    </citation>
    <scope>NUCLEOTIDE SEQUENCE [LARGE SCALE GENOMIC DNA]</scope>
    <source>
        <strain evidence="2 3">CMW 18300</strain>
    </source>
</reference>
<dbReference type="PANTHER" id="PTHR11560">
    <property type="entry name" value="39S RIBOSOMAL PROTEIN L10, MITOCHONDRIAL"/>
    <property type="match status" value="1"/>
</dbReference>
<evidence type="ECO:0000313" key="2">
    <source>
        <dbReference type="EMBL" id="KAL1845478.1"/>
    </source>
</evidence>
<dbReference type="SUPFAM" id="SSF160369">
    <property type="entry name" value="Ribosomal protein L10-like"/>
    <property type="match status" value="1"/>
</dbReference>
<dbReference type="InterPro" id="IPR047865">
    <property type="entry name" value="Ribosomal_uL10_bac_type"/>
</dbReference>
<comment type="similarity">
    <text evidence="1">Belongs to the universal ribosomal protein uL10 family.</text>
</comment>
<evidence type="ECO:0000256" key="1">
    <source>
        <dbReference type="ARBA" id="ARBA00008889"/>
    </source>
</evidence>
<dbReference type="Gene3D" id="3.30.70.1730">
    <property type="match status" value="1"/>
</dbReference>
<gene>
    <name evidence="2" type="ORF">Daus18300_014520</name>
</gene>
<name>A0ABR3VUV6_9PEZI</name>
<organism evidence="2 3">
    <name type="scientific">Diaporthe australafricana</name>
    <dbReference type="NCBI Taxonomy" id="127596"/>
    <lineage>
        <taxon>Eukaryota</taxon>
        <taxon>Fungi</taxon>
        <taxon>Dikarya</taxon>
        <taxon>Ascomycota</taxon>
        <taxon>Pezizomycotina</taxon>
        <taxon>Sordariomycetes</taxon>
        <taxon>Sordariomycetidae</taxon>
        <taxon>Diaporthales</taxon>
        <taxon>Diaporthaceae</taxon>
        <taxon>Diaporthe</taxon>
    </lineage>
</organism>
<accession>A0ABR3VUV6</accession>
<protein>
    <submittedName>
        <fullName evidence="2">Uncharacterized protein</fullName>
    </submittedName>
</protein>
<proteinExistence type="inferred from homology"/>